<dbReference type="PANTHER" id="PTHR14969">
    <property type="entry name" value="SPHINGOSINE-1-PHOSPHATE PHOSPHOHYDROLASE"/>
    <property type="match status" value="1"/>
</dbReference>
<feature type="transmembrane region" description="Helical" evidence="1">
    <location>
        <begin position="316"/>
        <end position="335"/>
    </location>
</feature>
<dbReference type="Proteomes" id="UP000238312">
    <property type="component" value="Unassembled WGS sequence"/>
</dbReference>
<proteinExistence type="predicted"/>
<organism evidence="3 4">
    <name type="scientific">Nonomuraea fuscirosea</name>
    <dbReference type="NCBI Taxonomy" id="1291556"/>
    <lineage>
        <taxon>Bacteria</taxon>
        <taxon>Bacillati</taxon>
        <taxon>Actinomycetota</taxon>
        <taxon>Actinomycetes</taxon>
        <taxon>Streptosporangiales</taxon>
        <taxon>Streptosporangiaceae</taxon>
        <taxon>Nonomuraea</taxon>
    </lineage>
</organism>
<feature type="transmembrane region" description="Helical" evidence="1">
    <location>
        <begin position="176"/>
        <end position="194"/>
    </location>
</feature>
<gene>
    <name evidence="3" type="ORF">B0I32_112115</name>
</gene>
<feature type="transmembrane region" description="Helical" evidence="1">
    <location>
        <begin position="287"/>
        <end position="304"/>
    </location>
</feature>
<keyword evidence="4" id="KW-1185">Reference proteome</keyword>
<keyword evidence="1" id="KW-1133">Transmembrane helix</keyword>
<evidence type="ECO:0000259" key="2">
    <source>
        <dbReference type="SMART" id="SM00014"/>
    </source>
</evidence>
<protein>
    <submittedName>
        <fullName evidence="3">PAP2 superfamily protein</fullName>
    </submittedName>
</protein>
<evidence type="ECO:0000313" key="3">
    <source>
        <dbReference type="EMBL" id="PRX62620.1"/>
    </source>
</evidence>
<feature type="transmembrane region" description="Helical" evidence="1">
    <location>
        <begin position="53"/>
        <end position="75"/>
    </location>
</feature>
<keyword evidence="1" id="KW-0812">Transmembrane</keyword>
<feature type="transmembrane region" description="Helical" evidence="1">
    <location>
        <begin position="81"/>
        <end position="103"/>
    </location>
</feature>
<dbReference type="Pfam" id="PF01569">
    <property type="entry name" value="PAP2"/>
    <property type="match status" value="1"/>
</dbReference>
<feature type="domain" description="Phosphatidic acid phosphatase type 2/haloperoxidase" evidence="2">
    <location>
        <begin position="80"/>
        <end position="191"/>
    </location>
</feature>
<sequence length="350" mass="36670">MCLSGSGASGRVVWCGGWGCGPIDGVDLLDDLHMAELGPIIWLQGLPDAVRPVLASVSVFGTDTFFLLCLPVLYWCVSPALGLRLGFVVLLAAATNVIGKLALHQPRPYWIDARVQPLSAEGAFGLPSGHAQNGTAGLGRLAAAVGRPWAWWAAGALIALVCLSRVYLGVHFISDVVAGVLLGLVVLLVANRLERPATRWWRGLPLWAQLVASAGLSAALIGAAALAGSPYAGWVVPSSWSSAGTIDPESLEPIVIMAGVLLGTLAGTSIMYRLGWFDAGGPLRLRAARWALGTVVAVAIWYAGRELLPGGAVTTYAGYVLLALWVQVGAPVLFIRLGLMSRAAREQAVR</sequence>
<evidence type="ECO:0000313" key="4">
    <source>
        <dbReference type="Proteomes" id="UP000238312"/>
    </source>
</evidence>
<dbReference type="PANTHER" id="PTHR14969:SF13">
    <property type="entry name" value="AT30094P"/>
    <property type="match status" value="1"/>
</dbReference>
<keyword evidence="1" id="KW-0472">Membrane</keyword>
<accession>A0A2T0MUX5</accession>
<dbReference type="AlphaFoldDB" id="A0A2T0MUX5"/>
<dbReference type="SUPFAM" id="SSF48317">
    <property type="entry name" value="Acid phosphatase/Vanadium-dependent haloperoxidase"/>
    <property type="match status" value="1"/>
</dbReference>
<reference evidence="3 4" key="1">
    <citation type="submission" date="2018-03" db="EMBL/GenBank/DDBJ databases">
        <title>Genomic Encyclopedia of Type Strains, Phase III (KMG-III): the genomes of soil and plant-associated and newly described type strains.</title>
        <authorList>
            <person name="Whitman W."/>
        </authorList>
    </citation>
    <scope>NUCLEOTIDE SEQUENCE [LARGE SCALE GENOMIC DNA]</scope>
    <source>
        <strain evidence="3 4">CGMCC 4.7104</strain>
    </source>
</reference>
<comment type="caution">
    <text evidence="3">The sequence shown here is derived from an EMBL/GenBank/DDBJ whole genome shotgun (WGS) entry which is preliminary data.</text>
</comment>
<dbReference type="InterPro" id="IPR036938">
    <property type="entry name" value="PAP2/HPO_sf"/>
</dbReference>
<name>A0A2T0MUX5_9ACTN</name>
<feature type="transmembrane region" description="Helical" evidence="1">
    <location>
        <begin position="254"/>
        <end position="275"/>
    </location>
</feature>
<dbReference type="SMART" id="SM00014">
    <property type="entry name" value="acidPPc"/>
    <property type="match status" value="1"/>
</dbReference>
<feature type="transmembrane region" description="Helical" evidence="1">
    <location>
        <begin position="206"/>
        <end position="234"/>
    </location>
</feature>
<dbReference type="InterPro" id="IPR000326">
    <property type="entry name" value="PAP2/HPO"/>
</dbReference>
<feature type="transmembrane region" description="Helical" evidence="1">
    <location>
        <begin position="149"/>
        <end position="170"/>
    </location>
</feature>
<dbReference type="Gene3D" id="1.20.144.10">
    <property type="entry name" value="Phosphatidic acid phosphatase type 2/haloperoxidase"/>
    <property type="match status" value="1"/>
</dbReference>
<evidence type="ECO:0000256" key="1">
    <source>
        <dbReference type="SAM" id="Phobius"/>
    </source>
</evidence>
<dbReference type="EMBL" id="PVNG01000012">
    <property type="protein sequence ID" value="PRX62620.1"/>
    <property type="molecule type" value="Genomic_DNA"/>
</dbReference>